<reference evidence="8 9" key="1">
    <citation type="submission" date="2020-08" db="EMBL/GenBank/DDBJ databases">
        <title>Genomic Encyclopedia of Type Strains, Phase IV (KMG-IV): sequencing the most valuable type-strain genomes for metagenomic binning, comparative biology and taxonomic classification.</title>
        <authorList>
            <person name="Goeker M."/>
        </authorList>
    </citation>
    <scope>NUCLEOTIDE SEQUENCE [LARGE SCALE GENOMIC DNA]</scope>
    <source>
        <strain evidence="8 9">DSM 12252</strain>
    </source>
</reference>
<evidence type="ECO:0000256" key="6">
    <source>
        <dbReference type="SAM" id="SignalP"/>
    </source>
</evidence>
<comment type="similarity">
    <text evidence="1">Belongs to the sulfatase family.</text>
</comment>
<dbReference type="Gene3D" id="3.30.1120.10">
    <property type="match status" value="1"/>
</dbReference>
<evidence type="ECO:0000313" key="8">
    <source>
        <dbReference type="EMBL" id="MBB5034708.1"/>
    </source>
</evidence>
<dbReference type="PROSITE" id="PS00523">
    <property type="entry name" value="SULFATASE_1"/>
    <property type="match status" value="1"/>
</dbReference>
<keyword evidence="2" id="KW-0479">Metal-binding</keyword>
<dbReference type="GO" id="GO:0043890">
    <property type="term" value="F:N-acetylgalactosamine-6-sulfatase activity"/>
    <property type="evidence" value="ECO:0007669"/>
    <property type="project" value="UniProtKB-EC"/>
</dbReference>
<sequence>MRPFLALFLLMTLTATAVEKPNIIFILADDLGWGDLGCYGNRIIRTPNLDKMARQGTVYTQFYVNASVCSPSRCAFFTGQYPSRHRIHGHYATPQQNEARGMSNWLEPQVPNAARLLKTAGYKTAHIGKWHLGNASGGPEIGAYGFDFVGTSEKEGANGPAADPYFRAKSTALFVDEAIKFIGEAGDKPFYLQLWTLVPHATLNPTPEQMKAYAHLRAGGKDFPLAAAMEVFAASVTDLDTQVGRLMAELEKMGKDKDTLILFSSDNGPEDIHIGNAGHSGVGSAGPFRGRKRSLYEGGIRVPGIMRWPGKVPAGQINDKAVLAGVDWLPTICKIAGVQIPEGHMLDGENVSDVMTGGERPRGKPLMWEWRFNIAGEPFHHSPELAIREGDWKLLMNPDRSRVELYDVTKDLTQLNNVAEHHPEVVEKLAGQVAAWAKTLPEGPHDPTAGKMHAGMPGDPPRGQGKKKNEPAK</sequence>
<accession>A0A7W7YEH7</accession>
<feature type="region of interest" description="Disordered" evidence="5">
    <location>
        <begin position="441"/>
        <end position="473"/>
    </location>
</feature>
<comment type="caution">
    <text evidence="8">The sequence shown here is derived from an EMBL/GenBank/DDBJ whole genome shotgun (WGS) entry which is preliminary data.</text>
</comment>
<evidence type="ECO:0000259" key="7">
    <source>
        <dbReference type="Pfam" id="PF00884"/>
    </source>
</evidence>
<dbReference type="GO" id="GO:0004065">
    <property type="term" value="F:arylsulfatase activity"/>
    <property type="evidence" value="ECO:0007669"/>
    <property type="project" value="TreeGrafter"/>
</dbReference>
<dbReference type="InterPro" id="IPR017850">
    <property type="entry name" value="Alkaline_phosphatase_core_sf"/>
</dbReference>
<keyword evidence="3 8" id="KW-0378">Hydrolase</keyword>
<dbReference type="GO" id="GO:0046872">
    <property type="term" value="F:metal ion binding"/>
    <property type="evidence" value="ECO:0007669"/>
    <property type="project" value="UniProtKB-KW"/>
</dbReference>
<dbReference type="PROSITE" id="PS00149">
    <property type="entry name" value="SULFATASE_2"/>
    <property type="match status" value="1"/>
</dbReference>
<dbReference type="SUPFAM" id="SSF53649">
    <property type="entry name" value="Alkaline phosphatase-like"/>
    <property type="match status" value="1"/>
</dbReference>
<proteinExistence type="inferred from homology"/>
<dbReference type="AlphaFoldDB" id="A0A7W7YEH7"/>
<evidence type="ECO:0000256" key="3">
    <source>
        <dbReference type="ARBA" id="ARBA00022801"/>
    </source>
</evidence>
<evidence type="ECO:0000256" key="4">
    <source>
        <dbReference type="ARBA" id="ARBA00022837"/>
    </source>
</evidence>
<evidence type="ECO:0000256" key="1">
    <source>
        <dbReference type="ARBA" id="ARBA00008779"/>
    </source>
</evidence>
<feature type="domain" description="Sulfatase N-terminal" evidence="7">
    <location>
        <begin position="21"/>
        <end position="338"/>
    </location>
</feature>
<keyword evidence="4" id="KW-0106">Calcium</keyword>
<organism evidence="8 9">
    <name type="scientific">Prosthecobacter vanneervenii</name>
    <dbReference type="NCBI Taxonomy" id="48466"/>
    <lineage>
        <taxon>Bacteria</taxon>
        <taxon>Pseudomonadati</taxon>
        <taxon>Verrucomicrobiota</taxon>
        <taxon>Verrucomicrobiia</taxon>
        <taxon>Verrucomicrobiales</taxon>
        <taxon>Verrucomicrobiaceae</taxon>
        <taxon>Prosthecobacter</taxon>
    </lineage>
</organism>
<dbReference type="RefSeq" id="WP_184342781.1">
    <property type="nucleotide sequence ID" value="NZ_JACHIG010000011.1"/>
</dbReference>
<keyword evidence="6" id="KW-0732">Signal</keyword>
<dbReference type="InterPro" id="IPR050738">
    <property type="entry name" value="Sulfatase"/>
</dbReference>
<gene>
    <name evidence="8" type="ORF">HNQ65_004316</name>
</gene>
<dbReference type="PANTHER" id="PTHR42693:SF33">
    <property type="entry name" value="ARYLSULFATASE"/>
    <property type="match status" value="1"/>
</dbReference>
<dbReference type="Gene3D" id="3.40.720.10">
    <property type="entry name" value="Alkaline Phosphatase, subunit A"/>
    <property type="match status" value="1"/>
</dbReference>
<dbReference type="InterPro" id="IPR000917">
    <property type="entry name" value="Sulfatase_N"/>
</dbReference>
<keyword evidence="9" id="KW-1185">Reference proteome</keyword>
<feature type="chain" id="PRO_5030662057" evidence="6">
    <location>
        <begin position="18"/>
        <end position="473"/>
    </location>
</feature>
<protein>
    <submittedName>
        <fullName evidence="8">N-acetylgalactosamine-6-sulfatase</fullName>
        <ecNumber evidence="8">3.1.6.4</ecNumber>
    </submittedName>
</protein>
<feature type="signal peptide" evidence="6">
    <location>
        <begin position="1"/>
        <end position="17"/>
    </location>
</feature>
<dbReference type="EC" id="3.1.6.4" evidence="8"/>
<dbReference type="Proteomes" id="UP000590740">
    <property type="component" value="Unassembled WGS sequence"/>
</dbReference>
<dbReference type="EMBL" id="JACHIG010000011">
    <property type="protein sequence ID" value="MBB5034708.1"/>
    <property type="molecule type" value="Genomic_DNA"/>
</dbReference>
<dbReference type="InterPro" id="IPR024607">
    <property type="entry name" value="Sulfatase_CS"/>
</dbReference>
<name>A0A7W7YEH7_9BACT</name>
<dbReference type="PANTHER" id="PTHR42693">
    <property type="entry name" value="ARYLSULFATASE FAMILY MEMBER"/>
    <property type="match status" value="1"/>
</dbReference>
<evidence type="ECO:0000313" key="9">
    <source>
        <dbReference type="Proteomes" id="UP000590740"/>
    </source>
</evidence>
<dbReference type="Pfam" id="PF00884">
    <property type="entry name" value="Sulfatase"/>
    <property type="match status" value="1"/>
</dbReference>
<evidence type="ECO:0000256" key="5">
    <source>
        <dbReference type="SAM" id="MobiDB-lite"/>
    </source>
</evidence>
<evidence type="ECO:0000256" key="2">
    <source>
        <dbReference type="ARBA" id="ARBA00022723"/>
    </source>
</evidence>